<keyword evidence="3" id="KW-1185">Reference proteome</keyword>
<feature type="transmembrane region" description="Helical" evidence="1">
    <location>
        <begin position="35"/>
        <end position="56"/>
    </location>
</feature>
<dbReference type="AlphaFoldDB" id="V5RJY5"/>
<dbReference type="HOGENOM" id="CLU_1057296_0_0_14"/>
<evidence type="ECO:0000313" key="3">
    <source>
        <dbReference type="Proteomes" id="UP000018550"/>
    </source>
</evidence>
<accession>V5RJY5</accession>
<sequence>MVIFSWLLAIFLSLFLWTSLSLFPKFYKNKKTYTSIRVILIVFLLFVQLQRTWYLHLRVNGWGNPADYFLLYFCSLSAWAAIVILIYPNKRTLNCFFPYMIMGPVVTFIFPTEKPVLWDINFFTFYLSHACTLFTAMYIYLYGYTDYKLSKDSIVWSAVTGFIVVFGVEVYNLYFDQNFIIGDVAGAFNITHLKRPLQLLITFVGGVPFVLIGLSFTYFFKPIYIKEGTKAHNTWWENFLIKVKEKRELKLSKK</sequence>
<dbReference type="EMBL" id="CP006682">
    <property type="protein sequence ID" value="AHB36426.1"/>
    <property type="molecule type" value="Genomic_DNA"/>
</dbReference>
<dbReference type="PATRIC" id="fig|1276258.3.peg.589"/>
<name>V5RJY5_SPIAP</name>
<organism evidence="2 3">
    <name type="scientific">Spiroplasma apis B31</name>
    <dbReference type="NCBI Taxonomy" id="1276258"/>
    <lineage>
        <taxon>Bacteria</taxon>
        <taxon>Bacillati</taxon>
        <taxon>Mycoplasmatota</taxon>
        <taxon>Mollicutes</taxon>
        <taxon>Entomoplasmatales</taxon>
        <taxon>Spiroplasmataceae</taxon>
        <taxon>Spiroplasma</taxon>
    </lineage>
</organism>
<keyword evidence="1" id="KW-0812">Transmembrane</keyword>
<feature type="transmembrane region" description="Helical" evidence="1">
    <location>
        <begin position="6"/>
        <end position="23"/>
    </location>
</feature>
<keyword evidence="1" id="KW-1133">Transmembrane helix</keyword>
<evidence type="ECO:0000313" key="2">
    <source>
        <dbReference type="EMBL" id="AHB36426.1"/>
    </source>
</evidence>
<gene>
    <name evidence="2" type="ORF">SAPIS_v1c05810</name>
</gene>
<feature type="transmembrane region" description="Helical" evidence="1">
    <location>
        <begin position="93"/>
        <end position="111"/>
    </location>
</feature>
<feature type="transmembrane region" description="Helical" evidence="1">
    <location>
        <begin position="154"/>
        <end position="174"/>
    </location>
</feature>
<feature type="transmembrane region" description="Helical" evidence="1">
    <location>
        <begin position="68"/>
        <end position="86"/>
    </location>
</feature>
<reference evidence="2 3" key="1">
    <citation type="journal article" date="2014" name="Genome Announc.">
        <title>Complete Genome Sequence of Spiroplasma apis B31T (ATCC 33834), a Bacterium Associated with May Disease of Honeybees (Apis mellifera).</title>
        <authorList>
            <person name="Ku C."/>
            <person name="Lo W.S."/>
            <person name="Chen L.L."/>
            <person name="Kuo C.H."/>
        </authorList>
    </citation>
    <scope>NUCLEOTIDE SEQUENCE [LARGE SCALE GENOMIC DNA]</scope>
    <source>
        <strain evidence="2">B31</strain>
    </source>
</reference>
<feature type="transmembrane region" description="Helical" evidence="1">
    <location>
        <begin position="123"/>
        <end position="142"/>
    </location>
</feature>
<dbReference type="Proteomes" id="UP000018550">
    <property type="component" value="Chromosome"/>
</dbReference>
<dbReference type="RefSeq" id="WP_023789499.1">
    <property type="nucleotide sequence ID" value="NC_022998.1"/>
</dbReference>
<dbReference type="Pfam" id="PF14808">
    <property type="entry name" value="TMEM164"/>
    <property type="match status" value="1"/>
</dbReference>
<evidence type="ECO:0000256" key="1">
    <source>
        <dbReference type="SAM" id="Phobius"/>
    </source>
</evidence>
<protein>
    <submittedName>
        <fullName evidence="2">Uncharacterized protein</fullName>
    </submittedName>
</protein>
<feature type="transmembrane region" description="Helical" evidence="1">
    <location>
        <begin position="199"/>
        <end position="220"/>
    </location>
</feature>
<dbReference type="STRING" id="1276258.SAPIS_v1c05810"/>
<proteinExistence type="predicted"/>
<dbReference type="KEGG" id="sapi:SAPIS_v1c05810"/>
<dbReference type="OrthoDB" id="388550at2"/>
<keyword evidence="1" id="KW-0472">Membrane</keyword>